<protein>
    <recommendedName>
        <fullName evidence="4">Transmembrane protein</fullName>
    </recommendedName>
</protein>
<keyword evidence="1" id="KW-0472">Membrane</keyword>
<dbReference type="OrthoDB" id="10449396at2759"/>
<evidence type="ECO:0000313" key="2">
    <source>
        <dbReference type="EMBL" id="CBJ30299.1"/>
    </source>
</evidence>
<feature type="transmembrane region" description="Helical" evidence="1">
    <location>
        <begin position="60"/>
        <end position="81"/>
    </location>
</feature>
<keyword evidence="1" id="KW-0812">Transmembrane</keyword>
<proteinExistence type="predicted"/>
<name>D7FP35_ECTSI</name>
<evidence type="ECO:0000313" key="3">
    <source>
        <dbReference type="Proteomes" id="UP000002630"/>
    </source>
</evidence>
<keyword evidence="1" id="KW-1133">Transmembrane helix</keyword>
<reference evidence="2 3" key="1">
    <citation type="journal article" date="2010" name="Nature">
        <title>The Ectocarpus genome and the independent evolution of multicellularity in brown algae.</title>
        <authorList>
            <person name="Cock J.M."/>
            <person name="Sterck L."/>
            <person name="Rouze P."/>
            <person name="Scornet D."/>
            <person name="Allen A.E."/>
            <person name="Amoutzias G."/>
            <person name="Anthouard V."/>
            <person name="Artiguenave F."/>
            <person name="Aury J.M."/>
            <person name="Badger J.H."/>
            <person name="Beszteri B."/>
            <person name="Billiau K."/>
            <person name="Bonnet E."/>
            <person name="Bothwell J.H."/>
            <person name="Bowler C."/>
            <person name="Boyen C."/>
            <person name="Brownlee C."/>
            <person name="Carrano C.J."/>
            <person name="Charrier B."/>
            <person name="Cho G.Y."/>
            <person name="Coelho S.M."/>
            <person name="Collen J."/>
            <person name="Corre E."/>
            <person name="Da Silva C."/>
            <person name="Delage L."/>
            <person name="Delaroque N."/>
            <person name="Dittami S.M."/>
            <person name="Doulbeau S."/>
            <person name="Elias M."/>
            <person name="Farnham G."/>
            <person name="Gachon C.M."/>
            <person name="Gschloessl B."/>
            <person name="Heesch S."/>
            <person name="Jabbari K."/>
            <person name="Jubin C."/>
            <person name="Kawai H."/>
            <person name="Kimura K."/>
            <person name="Kloareg B."/>
            <person name="Kupper F.C."/>
            <person name="Lang D."/>
            <person name="Le Bail A."/>
            <person name="Leblanc C."/>
            <person name="Lerouge P."/>
            <person name="Lohr M."/>
            <person name="Lopez P.J."/>
            <person name="Martens C."/>
            <person name="Maumus F."/>
            <person name="Michel G."/>
            <person name="Miranda-Saavedra D."/>
            <person name="Morales J."/>
            <person name="Moreau H."/>
            <person name="Motomura T."/>
            <person name="Nagasato C."/>
            <person name="Napoli C.A."/>
            <person name="Nelson D.R."/>
            <person name="Nyvall-Collen P."/>
            <person name="Peters A.F."/>
            <person name="Pommier C."/>
            <person name="Potin P."/>
            <person name="Poulain J."/>
            <person name="Quesneville H."/>
            <person name="Read B."/>
            <person name="Rensing S.A."/>
            <person name="Ritter A."/>
            <person name="Rousvoal S."/>
            <person name="Samanta M."/>
            <person name="Samson G."/>
            <person name="Schroeder D.C."/>
            <person name="Segurens B."/>
            <person name="Strittmatter M."/>
            <person name="Tonon T."/>
            <person name="Tregear J.W."/>
            <person name="Valentin K."/>
            <person name="von Dassow P."/>
            <person name="Yamagishi T."/>
            <person name="Van de Peer Y."/>
            <person name="Wincker P."/>
        </authorList>
    </citation>
    <scope>NUCLEOTIDE SEQUENCE [LARGE SCALE GENOMIC DNA]</scope>
    <source>
        <strain evidence="3">Ec32 / CCAP1310/4</strain>
    </source>
</reference>
<dbReference type="InParanoid" id="D7FP35"/>
<evidence type="ECO:0008006" key="4">
    <source>
        <dbReference type="Google" id="ProtNLM"/>
    </source>
</evidence>
<dbReference type="AlphaFoldDB" id="D7FP35"/>
<organism evidence="2 3">
    <name type="scientific">Ectocarpus siliculosus</name>
    <name type="common">Brown alga</name>
    <name type="synonym">Conferva siliculosa</name>
    <dbReference type="NCBI Taxonomy" id="2880"/>
    <lineage>
        <taxon>Eukaryota</taxon>
        <taxon>Sar</taxon>
        <taxon>Stramenopiles</taxon>
        <taxon>Ochrophyta</taxon>
        <taxon>PX clade</taxon>
        <taxon>Phaeophyceae</taxon>
        <taxon>Ectocarpales</taxon>
        <taxon>Ectocarpaceae</taxon>
        <taxon>Ectocarpus</taxon>
    </lineage>
</organism>
<keyword evidence="3" id="KW-1185">Reference proteome</keyword>
<evidence type="ECO:0000256" key="1">
    <source>
        <dbReference type="SAM" id="Phobius"/>
    </source>
</evidence>
<gene>
    <name evidence="2" type="ORF">Esi_0185_0014</name>
</gene>
<dbReference type="Proteomes" id="UP000002630">
    <property type="component" value="Unassembled WGS sequence"/>
</dbReference>
<accession>D7FP35</accession>
<dbReference type="EMBL" id="FN649760">
    <property type="protein sequence ID" value="CBJ30299.1"/>
    <property type="molecule type" value="Genomic_DNA"/>
</dbReference>
<sequence length="300" mass="32703">MKSAVIASGKQAWADVRTEITEVVQVQTPNLALASTFGTKDPETATSPATTPAETPGRRFPLLLVGGVFSVLAMVGLVRLLTFTARRMALTVAATAHAYLQRMISGIVASGLRRPFARLQAELTSAIPRLWGAVSTINLRLGRVEELHRCAMNARGAMCRERGRLAETVEWLTETVLNLEATVSETRRLVATAEWLATSIVNLQAIIGGGAAQLNHVTTLVNGLLTAAAQVNRHFTYEQTQTTPATGGRLRLNPEKPFHPTAVRRVLFMSEVCRQLHDGLKRERRGRENYKQSKNGQGGT</sequence>